<dbReference type="Proteomes" id="UP000789706">
    <property type="component" value="Unassembled WGS sequence"/>
</dbReference>
<dbReference type="SMART" id="SM00225">
    <property type="entry name" value="BTB"/>
    <property type="match status" value="1"/>
</dbReference>
<dbReference type="SUPFAM" id="SSF54695">
    <property type="entry name" value="POZ domain"/>
    <property type="match status" value="1"/>
</dbReference>
<reference evidence="2" key="1">
    <citation type="submission" date="2021-06" db="EMBL/GenBank/DDBJ databases">
        <authorList>
            <person name="Kallberg Y."/>
            <person name="Tangrot J."/>
            <person name="Rosling A."/>
        </authorList>
    </citation>
    <scope>NUCLEOTIDE SEQUENCE</scope>
    <source>
        <strain evidence="2">AZ414A</strain>
    </source>
</reference>
<comment type="caution">
    <text evidence="2">The sequence shown here is derived from an EMBL/GenBank/DDBJ whole genome shotgun (WGS) entry which is preliminary data.</text>
</comment>
<protein>
    <submittedName>
        <fullName evidence="2">9824_t:CDS:1</fullName>
    </submittedName>
</protein>
<dbReference type="PROSITE" id="PS50097">
    <property type="entry name" value="BTB"/>
    <property type="match status" value="1"/>
</dbReference>
<organism evidence="2 3">
    <name type="scientific">Diversispora eburnea</name>
    <dbReference type="NCBI Taxonomy" id="1213867"/>
    <lineage>
        <taxon>Eukaryota</taxon>
        <taxon>Fungi</taxon>
        <taxon>Fungi incertae sedis</taxon>
        <taxon>Mucoromycota</taxon>
        <taxon>Glomeromycotina</taxon>
        <taxon>Glomeromycetes</taxon>
        <taxon>Diversisporales</taxon>
        <taxon>Diversisporaceae</taxon>
        <taxon>Diversispora</taxon>
    </lineage>
</organism>
<evidence type="ECO:0000313" key="2">
    <source>
        <dbReference type="EMBL" id="CAG8554053.1"/>
    </source>
</evidence>
<dbReference type="PANTHER" id="PTHR24413">
    <property type="entry name" value="SPECKLE-TYPE POZ PROTEIN"/>
    <property type="match status" value="1"/>
</dbReference>
<dbReference type="Gene3D" id="3.30.710.10">
    <property type="entry name" value="Potassium Channel Kv1.1, Chain A"/>
    <property type="match status" value="1"/>
</dbReference>
<accession>A0A9N9FSY7</accession>
<dbReference type="AlphaFoldDB" id="A0A9N9FSY7"/>
<dbReference type="OrthoDB" id="6359816at2759"/>
<sequence length="280" mass="32878">MNFEYPQYCSLFLVALLNKQESMSTSVGQRQHLLPAMIYLRDPSSHLIWMDQDIGFTPPYLKKSVQFFPRAKFPNDLIIGAEFRVAQWQLHRTSMPFPCPPTSDDLVAAWEEQLNKRDIVDVQFNIDGRQLYASSSLLSRRSTYFSRLFQQQWAENFDYETFLTMLRFLYTGRASSVNPNVTIRDNVLEVFAIADKYLITELRQRAMAKIDRDLTPETAGDVLFGWAWKWSDLKEMVTKYVIKNFGKIRKTQEWKSIGKRYPNSTELMEETLICYMHSIV</sequence>
<proteinExistence type="predicted"/>
<evidence type="ECO:0000259" key="1">
    <source>
        <dbReference type="PROSITE" id="PS50097"/>
    </source>
</evidence>
<dbReference type="Pfam" id="PF00651">
    <property type="entry name" value="BTB"/>
    <property type="match status" value="1"/>
</dbReference>
<feature type="domain" description="BTB" evidence="1">
    <location>
        <begin position="120"/>
        <end position="178"/>
    </location>
</feature>
<gene>
    <name evidence="2" type="ORF">DEBURN_LOCUS7248</name>
</gene>
<dbReference type="InterPro" id="IPR011333">
    <property type="entry name" value="SKP1/BTB/POZ_sf"/>
</dbReference>
<keyword evidence="3" id="KW-1185">Reference proteome</keyword>
<dbReference type="InterPro" id="IPR000210">
    <property type="entry name" value="BTB/POZ_dom"/>
</dbReference>
<dbReference type="CDD" id="cd14733">
    <property type="entry name" value="BACK"/>
    <property type="match status" value="1"/>
</dbReference>
<evidence type="ECO:0000313" key="3">
    <source>
        <dbReference type="Proteomes" id="UP000789706"/>
    </source>
</evidence>
<dbReference type="EMBL" id="CAJVPK010000848">
    <property type="protein sequence ID" value="CAG8554053.1"/>
    <property type="molecule type" value="Genomic_DNA"/>
</dbReference>
<name>A0A9N9FSY7_9GLOM</name>